<evidence type="ECO:0000256" key="1">
    <source>
        <dbReference type="SAM" id="MobiDB-lite"/>
    </source>
</evidence>
<comment type="caution">
    <text evidence="3">The sequence shown here is derived from an EMBL/GenBank/DDBJ whole genome shotgun (WGS) entry which is preliminary data.</text>
</comment>
<dbReference type="Pfam" id="PF07707">
    <property type="entry name" value="BACK"/>
    <property type="match status" value="1"/>
</dbReference>
<gene>
    <name evidence="3" type="ORF">PR048_027803</name>
</gene>
<accession>A0ABQ9GHI1</accession>
<sequence length="211" mass="23563">MPGRSRNHSKKQAWDASSHSSRRKAEEGRQNFDWSRLSVPDKSDLVDYVHNMTVNFEEPDVRVVAGDLEFNCHAVVLRSYSGFFRESAAPAVVLGEDASSVLNRDNIVDVLASARCLRVPDLARLCETLLADEALFAEYVAFRVRVDAGARDGLEDVRDAILPHVRTCFLHIVATDDFVHLSADEASRLLSSDHIAVHGELEVHARAYIHK</sequence>
<protein>
    <recommendedName>
        <fullName evidence="2">BACK domain-containing protein</fullName>
    </recommendedName>
</protein>
<dbReference type="InterPro" id="IPR011705">
    <property type="entry name" value="BACK"/>
</dbReference>
<reference evidence="3 4" key="1">
    <citation type="submission" date="2023-02" db="EMBL/GenBank/DDBJ databases">
        <title>LHISI_Scaffold_Assembly.</title>
        <authorList>
            <person name="Stuart O.P."/>
            <person name="Cleave R."/>
            <person name="Magrath M.J.L."/>
            <person name="Mikheyev A.S."/>
        </authorList>
    </citation>
    <scope>NUCLEOTIDE SEQUENCE [LARGE SCALE GENOMIC DNA]</scope>
    <source>
        <strain evidence="3">Daus_M_001</strain>
        <tissue evidence="3">Leg muscle</tissue>
    </source>
</reference>
<evidence type="ECO:0000259" key="2">
    <source>
        <dbReference type="Pfam" id="PF07707"/>
    </source>
</evidence>
<feature type="compositionally biased region" description="Basic residues" evidence="1">
    <location>
        <begin position="1"/>
        <end position="11"/>
    </location>
</feature>
<dbReference type="InterPro" id="IPR011333">
    <property type="entry name" value="SKP1/BTB/POZ_sf"/>
</dbReference>
<dbReference type="PANTHER" id="PTHR22667">
    <property type="entry name" value="AT01380P-RELATED"/>
    <property type="match status" value="1"/>
</dbReference>
<dbReference type="Gene3D" id="1.25.40.420">
    <property type="match status" value="1"/>
</dbReference>
<keyword evidence="4" id="KW-1185">Reference proteome</keyword>
<feature type="domain" description="BACK" evidence="2">
    <location>
        <begin position="153"/>
        <end position="204"/>
    </location>
</feature>
<evidence type="ECO:0000313" key="4">
    <source>
        <dbReference type="Proteomes" id="UP001159363"/>
    </source>
</evidence>
<organism evidence="3 4">
    <name type="scientific">Dryococelus australis</name>
    <dbReference type="NCBI Taxonomy" id="614101"/>
    <lineage>
        <taxon>Eukaryota</taxon>
        <taxon>Metazoa</taxon>
        <taxon>Ecdysozoa</taxon>
        <taxon>Arthropoda</taxon>
        <taxon>Hexapoda</taxon>
        <taxon>Insecta</taxon>
        <taxon>Pterygota</taxon>
        <taxon>Neoptera</taxon>
        <taxon>Polyneoptera</taxon>
        <taxon>Phasmatodea</taxon>
        <taxon>Verophasmatodea</taxon>
        <taxon>Anareolatae</taxon>
        <taxon>Phasmatidae</taxon>
        <taxon>Eurycanthinae</taxon>
        <taxon>Dryococelus</taxon>
    </lineage>
</organism>
<feature type="region of interest" description="Disordered" evidence="1">
    <location>
        <begin position="1"/>
        <end position="28"/>
    </location>
</feature>
<dbReference type="PANTHER" id="PTHR22667:SF0">
    <property type="entry name" value="AT01380P-RELATED"/>
    <property type="match status" value="1"/>
</dbReference>
<dbReference type="Proteomes" id="UP001159363">
    <property type="component" value="Chromosome 11"/>
</dbReference>
<evidence type="ECO:0000313" key="3">
    <source>
        <dbReference type="EMBL" id="KAJ8871484.1"/>
    </source>
</evidence>
<name>A0ABQ9GHI1_9NEOP</name>
<proteinExistence type="predicted"/>
<dbReference type="EMBL" id="JARBHB010000012">
    <property type="protein sequence ID" value="KAJ8871484.1"/>
    <property type="molecule type" value="Genomic_DNA"/>
</dbReference>
<dbReference type="SUPFAM" id="SSF54695">
    <property type="entry name" value="POZ domain"/>
    <property type="match status" value="1"/>
</dbReference>